<sequence length="94" mass="10697">MTITHMTLGGLPVRCRTGVEVETCVEHDQAVGHALPPDATEDERQRELLEDPLHVERQQDATETRFARRQTWTSSADTSARWIGHHEPNAQMPR</sequence>
<gene>
    <name evidence="2" type="ORF">PBRA_007414</name>
</gene>
<evidence type="ECO:0000313" key="2">
    <source>
        <dbReference type="EMBL" id="CEO99680.1"/>
    </source>
</evidence>
<evidence type="ECO:0000313" key="3">
    <source>
        <dbReference type="Proteomes" id="UP000039324"/>
    </source>
</evidence>
<feature type="region of interest" description="Disordered" evidence="1">
    <location>
        <begin position="54"/>
        <end position="94"/>
    </location>
</feature>
<name>A0A0G4IWK7_PLABS</name>
<protein>
    <submittedName>
        <fullName evidence="2">Uncharacterized protein</fullName>
    </submittedName>
</protein>
<dbReference type="Proteomes" id="UP000039324">
    <property type="component" value="Unassembled WGS sequence"/>
</dbReference>
<keyword evidence="3" id="KW-1185">Reference proteome</keyword>
<proteinExistence type="predicted"/>
<evidence type="ECO:0000256" key="1">
    <source>
        <dbReference type="SAM" id="MobiDB-lite"/>
    </source>
</evidence>
<dbReference type="EMBL" id="CDSF01000092">
    <property type="protein sequence ID" value="CEO99680.1"/>
    <property type="molecule type" value="Genomic_DNA"/>
</dbReference>
<reference evidence="2 3" key="1">
    <citation type="submission" date="2015-02" db="EMBL/GenBank/DDBJ databases">
        <authorList>
            <person name="Chooi Y.-H."/>
        </authorList>
    </citation>
    <scope>NUCLEOTIDE SEQUENCE [LARGE SCALE GENOMIC DNA]</scope>
    <source>
        <strain evidence="2">E3</strain>
    </source>
</reference>
<organism evidence="2 3">
    <name type="scientific">Plasmodiophora brassicae</name>
    <name type="common">Clubroot disease agent</name>
    <dbReference type="NCBI Taxonomy" id="37360"/>
    <lineage>
        <taxon>Eukaryota</taxon>
        <taxon>Sar</taxon>
        <taxon>Rhizaria</taxon>
        <taxon>Endomyxa</taxon>
        <taxon>Phytomyxea</taxon>
        <taxon>Plasmodiophorida</taxon>
        <taxon>Plasmodiophoridae</taxon>
        <taxon>Plasmodiophora</taxon>
    </lineage>
</organism>
<feature type="compositionally biased region" description="Basic and acidic residues" evidence="1">
    <location>
        <begin position="54"/>
        <end position="66"/>
    </location>
</feature>
<dbReference type="AlphaFoldDB" id="A0A0G4IWK7"/>
<accession>A0A0G4IWK7</accession>